<evidence type="ECO:0000313" key="1">
    <source>
        <dbReference type="EMBL" id="EME68251.1"/>
    </source>
</evidence>
<proteinExistence type="predicted"/>
<accession>M2Y584</accession>
<evidence type="ECO:0000313" key="2">
    <source>
        <dbReference type="Proteomes" id="UP000011744"/>
    </source>
</evidence>
<dbReference type="EMBL" id="AONQ01000073">
    <property type="protein sequence ID" value="EME68251.1"/>
    <property type="molecule type" value="Genomic_DNA"/>
</dbReference>
<dbReference type="Proteomes" id="UP000011744">
    <property type="component" value="Unassembled WGS sequence"/>
</dbReference>
<dbReference type="PATRIC" id="fig|1244869.3.peg.3850"/>
<dbReference type="OrthoDB" id="7366416at2"/>
<organism evidence="1 2">
    <name type="scientific">Paramagnetospirillum caucaseum</name>
    <dbReference type="NCBI Taxonomy" id="1244869"/>
    <lineage>
        <taxon>Bacteria</taxon>
        <taxon>Pseudomonadati</taxon>
        <taxon>Pseudomonadota</taxon>
        <taxon>Alphaproteobacteria</taxon>
        <taxon>Rhodospirillales</taxon>
        <taxon>Magnetospirillaceae</taxon>
        <taxon>Paramagnetospirillum</taxon>
    </lineage>
</organism>
<name>M2Y584_9PROT</name>
<gene>
    <name evidence="1" type="ORF">H261_19314</name>
</gene>
<sequence>MAYPLFDSGYTLWAADLETRLRDQLGSSARALGIDPRLLLDSYYSGYTVTAALALVASRYPAAGL</sequence>
<reference evidence="1 2" key="1">
    <citation type="journal article" date="2014" name="Genome Announc.">
        <title>Draft Genome Sequence of Magnetospirillum sp. Strain SO-1, a Freshwater Magnetotactic Bacterium Isolated from the Ol'khovka River, Russia.</title>
        <authorList>
            <person name="Grouzdev D.S."/>
            <person name="Dziuba M.V."/>
            <person name="Sukhacheva M.S."/>
            <person name="Mardanov A.V."/>
            <person name="Beletskiy A.V."/>
            <person name="Kuznetsov B.B."/>
            <person name="Skryabin K.G."/>
        </authorList>
    </citation>
    <scope>NUCLEOTIDE SEQUENCE [LARGE SCALE GENOMIC DNA]</scope>
    <source>
        <strain evidence="1 2">SO-1</strain>
    </source>
</reference>
<comment type="caution">
    <text evidence="1">The sequence shown here is derived from an EMBL/GenBank/DDBJ whole genome shotgun (WGS) entry which is preliminary data.</text>
</comment>
<dbReference type="RefSeq" id="WP_008620843.1">
    <property type="nucleotide sequence ID" value="NZ_AONQ01000073.1"/>
</dbReference>
<dbReference type="AlphaFoldDB" id="M2Y584"/>
<protein>
    <submittedName>
        <fullName evidence="1">Uncharacterized protein</fullName>
    </submittedName>
</protein>
<keyword evidence="2" id="KW-1185">Reference proteome</keyword>